<protein>
    <submittedName>
        <fullName evidence="3">Uncharacterized protein</fullName>
    </submittedName>
</protein>
<evidence type="ECO:0000313" key="2">
    <source>
        <dbReference type="EMBL" id="KAF1761295.1"/>
    </source>
</evidence>
<reference evidence="4" key="1">
    <citation type="submission" date="2017-08" db="EMBL/GenBank/DDBJ databases">
        <authorList>
            <person name="Fierst J.L."/>
        </authorList>
    </citation>
    <scope>NUCLEOTIDE SEQUENCE [LARGE SCALE GENOMIC DNA]</scope>
    <source>
        <strain evidence="4">PX439</strain>
    </source>
</reference>
<feature type="compositionally biased region" description="Polar residues" evidence="1">
    <location>
        <begin position="16"/>
        <end position="27"/>
    </location>
</feature>
<reference evidence="3" key="2">
    <citation type="submission" date="2017-08" db="EMBL/GenBank/DDBJ databases">
        <authorList>
            <person name="de Groot N.N."/>
        </authorList>
    </citation>
    <scope>NUCLEOTIDE SEQUENCE [LARGE SCALE GENOMIC DNA]</scope>
    <source>
        <strain evidence="3">PX439</strain>
    </source>
</reference>
<feature type="compositionally biased region" description="Low complexity" evidence="1">
    <location>
        <begin position="1"/>
        <end position="11"/>
    </location>
</feature>
<reference evidence="2 5" key="3">
    <citation type="submission" date="2019-12" db="EMBL/GenBank/DDBJ databases">
        <title>Chromosome-level assembly of the Caenorhabditis remanei genome.</title>
        <authorList>
            <person name="Teterina A.A."/>
            <person name="Willis J.H."/>
            <person name="Phillips P.C."/>
        </authorList>
    </citation>
    <scope>NUCLEOTIDE SEQUENCE [LARGE SCALE GENOMIC DNA]</scope>
    <source>
        <strain evidence="2 5">PX506</strain>
        <tissue evidence="2">Whole organism</tissue>
    </source>
</reference>
<name>A0A260ZKC9_CAERE</name>
<feature type="compositionally biased region" description="Basic and acidic residues" evidence="1">
    <location>
        <begin position="52"/>
        <end position="64"/>
    </location>
</feature>
<dbReference type="EMBL" id="NMWX01000102">
    <property type="protein sequence ID" value="OZF86138.1"/>
    <property type="molecule type" value="Genomic_DNA"/>
</dbReference>
<comment type="caution">
    <text evidence="3">The sequence shown here is derived from an EMBL/GenBank/DDBJ whole genome shotgun (WGS) entry which is preliminary data.</text>
</comment>
<evidence type="ECO:0000313" key="5">
    <source>
        <dbReference type="Proteomes" id="UP000483820"/>
    </source>
</evidence>
<organism evidence="3 4">
    <name type="scientific">Caenorhabditis remanei</name>
    <name type="common">Caenorhabditis vulgaris</name>
    <dbReference type="NCBI Taxonomy" id="31234"/>
    <lineage>
        <taxon>Eukaryota</taxon>
        <taxon>Metazoa</taxon>
        <taxon>Ecdysozoa</taxon>
        <taxon>Nematoda</taxon>
        <taxon>Chromadorea</taxon>
        <taxon>Rhabditida</taxon>
        <taxon>Rhabditina</taxon>
        <taxon>Rhabditomorpha</taxon>
        <taxon>Rhabditoidea</taxon>
        <taxon>Rhabditidae</taxon>
        <taxon>Peloderinae</taxon>
        <taxon>Caenorhabditis</taxon>
    </lineage>
</organism>
<feature type="region of interest" description="Disordered" evidence="1">
    <location>
        <begin position="1"/>
        <end position="86"/>
    </location>
</feature>
<dbReference type="Proteomes" id="UP000483820">
    <property type="component" value="Chromosome III"/>
</dbReference>
<dbReference type="AlphaFoldDB" id="A0A260ZKC9"/>
<feature type="non-terminal residue" evidence="3">
    <location>
        <position position="1"/>
    </location>
</feature>
<accession>A0A260ZKC9</accession>
<evidence type="ECO:0000313" key="4">
    <source>
        <dbReference type="Proteomes" id="UP000216624"/>
    </source>
</evidence>
<gene>
    <name evidence="3" type="ORF">FL82_15148</name>
    <name evidence="2" type="ORF">GCK72_009551</name>
</gene>
<proteinExistence type="predicted"/>
<evidence type="ECO:0000313" key="3">
    <source>
        <dbReference type="EMBL" id="OZF86138.1"/>
    </source>
</evidence>
<evidence type="ECO:0000256" key="1">
    <source>
        <dbReference type="SAM" id="MobiDB-lite"/>
    </source>
</evidence>
<sequence length="86" mass="9775">MGHTFSSSSSSKKTIDSTPQRSTNPSTCLDPRSPSQDIERTPIQVNNVSDTKINDSTKKDEKPRHQSLRQRMFEKKKNNNEVPTDQ</sequence>
<dbReference type="EMBL" id="WUAV01000003">
    <property type="protein sequence ID" value="KAF1761295.1"/>
    <property type="molecule type" value="Genomic_DNA"/>
</dbReference>
<dbReference type="Proteomes" id="UP000216624">
    <property type="component" value="Unassembled WGS sequence"/>
</dbReference>
<keyword evidence="4" id="KW-1185">Reference proteome</keyword>